<gene>
    <name evidence="1" type="ORF">QJS04_geneDACA012112</name>
</gene>
<sequence>MVHRVNLCVQAVETSYFIQLEQHLFVALCAMQSLQFHLQEQKWLIWFVEDAILL</sequence>
<evidence type="ECO:0000313" key="1">
    <source>
        <dbReference type="EMBL" id="KAK1272433.1"/>
    </source>
</evidence>
<protein>
    <submittedName>
        <fullName evidence="1">Uncharacterized protein</fullName>
    </submittedName>
</protein>
<comment type="caution">
    <text evidence="1">The sequence shown here is derived from an EMBL/GenBank/DDBJ whole genome shotgun (WGS) entry which is preliminary data.</text>
</comment>
<keyword evidence="2" id="KW-1185">Reference proteome</keyword>
<evidence type="ECO:0000313" key="2">
    <source>
        <dbReference type="Proteomes" id="UP001179952"/>
    </source>
</evidence>
<accession>A0AAV9B7S3</accession>
<organism evidence="1 2">
    <name type="scientific">Acorus gramineus</name>
    <name type="common">Dwarf sweet flag</name>
    <dbReference type="NCBI Taxonomy" id="55184"/>
    <lineage>
        <taxon>Eukaryota</taxon>
        <taxon>Viridiplantae</taxon>
        <taxon>Streptophyta</taxon>
        <taxon>Embryophyta</taxon>
        <taxon>Tracheophyta</taxon>
        <taxon>Spermatophyta</taxon>
        <taxon>Magnoliopsida</taxon>
        <taxon>Liliopsida</taxon>
        <taxon>Acoraceae</taxon>
        <taxon>Acorus</taxon>
    </lineage>
</organism>
<dbReference type="EMBL" id="JAUJYN010000004">
    <property type="protein sequence ID" value="KAK1272433.1"/>
    <property type="molecule type" value="Genomic_DNA"/>
</dbReference>
<dbReference type="AlphaFoldDB" id="A0AAV9B7S3"/>
<reference evidence="1" key="1">
    <citation type="journal article" date="2023" name="Nat. Commun.">
        <title>Diploid and tetraploid genomes of Acorus and the evolution of monocots.</title>
        <authorList>
            <person name="Ma L."/>
            <person name="Liu K.W."/>
            <person name="Li Z."/>
            <person name="Hsiao Y.Y."/>
            <person name="Qi Y."/>
            <person name="Fu T."/>
            <person name="Tang G.D."/>
            <person name="Zhang D."/>
            <person name="Sun W.H."/>
            <person name="Liu D.K."/>
            <person name="Li Y."/>
            <person name="Chen G.Z."/>
            <person name="Liu X.D."/>
            <person name="Liao X.Y."/>
            <person name="Jiang Y.T."/>
            <person name="Yu X."/>
            <person name="Hao Y."/>
            <person name="Huang J."/>
            <person name="Zhao X.W."/>
            <person name="Ke S."/>
            <person name="Chen Y.Y."/>
            <person name="Wu W.L."/>
            <person name="Hsu J.L."/>
            <person name="Lin Y.F."/>
            <person name="Huang M.D."/>
            <person name="Li C.Y."/>
            <person name="Huang L."/>
            <person name="Wang Z.W."/>
            <person name="Zhao X."/>
            <person name="Zhong W.Y."/>
            <person name="Peng D.H."/>
            <person name="Ahmad S."/>
            <person name="Lan S."/>
            <person name="Zhang J.S."/>
            <person name="Tsai W.C."/>
            <person name="Van de Peer Y."/>
            <person name="Liu Z.J."/>
        </authorList>
    </citation>
    <scope>NUCLEOTIDE SEQUENCE</scope>
    <source>
        <strain evidence="1">SCP</strain>
    </source>
</reference>
<name>A0AAV9B7S3_ACOGR</name>
<dbReference type="Proteomes" id="UP001179952">
    <property type="component" value="Unassembled WGS sequence"/>
</dbReference>
<reference evidence="1" key="2">
    <citation type="submission" date="2023-06" db="EMBL/GenBank/DDBJ databases">
        <authorList>
            <person name="Ma L."/>
            <person name="Liu K.-W."/>
            <person name="Li Z."/>
            <person name="Hsiao Y.-Y."/>
            <person name="Qi Y."/>
            <person name="Fu T."/>
            <person name="Tang G."/>
            <person name="Zhang D."/>
            <person name="Sun W.-H."/>
            <person name="Liu D.-K."/>
            <person name="Li Y."/>
            <person name="Chen G.-Z."/>
            <person name="Liu X.-D."/>
            <person name="Liao X.-Y."/>
            <person name="Jiang Y.-T."/>
            <person name="Yu X."/>
            <person name="Hao Y."/>
            <person name="Huang J."/>
            <person name="Zhao X.-W."/>
            <person name="Ke S."/>
            <person name="Chen Y.-Y."/>
            <person name="Wu W.-L."/>
            <person name="Hsu J.-L."/>
            <person name="Lin Y.-F."/>
            <person name="Huang M.-D."/>
            <person name="Li C.-Y."/>
            <person name="Huang L."/>
            <person name="Wang Z.-W."/>
            <person name="Zhao X."/>
            <person name="Zhong W.-Y."/>
            <person name="Peng D.-H."/>
            <person name="Ahmad S."/>
            <person name="Lan S."/>
            <person name="Zhang J.-S."/>
            <person name="Tsai W.-C."/>
            <person name="Van De Peer Y."/>
            <person name="Liu Z.-J."/>
        </authorList>
    </citation>
    <scope>NUCLEOTIDE SEQUENCE</scope>
    <source>
        <strain evidence="1">SCP</strain>
        <tissue evidence="1">Leaves</tissue>
    </source>
</reference>
<proteinExistence type="predicted"/>